<gene>
    <name evidence="2" type="ORF">SAMN02745118_02479</name>
</gene>
<dbReference type="Proteomes" id="UP000190625">
    <property type="component" value="Unassembled WGS sequence"/>
</dbReference>
<sequence>MSQENIQDKIKDLNNEIKDLQRRMPAHSIKIEMMQKLEDLKAELNTLKSKLDNS</sequence>
<evidence type="ECO:0000313" key="3">
    <source>
        <dbReference type="Proteomes" id="UP000190625"/>
    </source>
</evidence>
<keyword evidence="3" id="KW-1185">Reference proteome</keyword>
<evidence type="ECO:0000256" key="1">
    <source>
        <dbReference type="SAM" id="Coils"/>
    </source>
</evidence>
<feature type="coiled-coil region" evidence="1">
    <location>
        <begin position="3"/>
        <end position="54"/>
    </location>
</feature>
<reference evidence="3" key="1">
    <citation type="submission" date="2017-02" db="EMBL/GenBank/DDBJ databases">
        <authorList>
            <person name="Varghese N."/>
            <person name="Submissions S."/>
        </authorList>
    </citation>
    <scope>NUCLEOTIDE SEQUENCE [LARGE SCALE GENOMIC DNA]</scope>
    <source>
        <strain evidence="3">ATCC BAA-73</strain>
    </source>
</reference>
<proteinExistence type="predicted"/>
<dbReference type="RefSeq" id="WP_143555716.1">
    <property type="nucleotide sequence ID" value="NZ_FUWM01000025.1"/>
</dbReference>
<keyword evidence="1" id="KW-0175">Coiled coil</keyword>
<dbReference type="AlphaFoldDB" id="A0A1T4Q993"/>
<dbReference type="OrthoDB" id="1727251at2"/>
<accession>A0A1T4Q993</accession>
<protein>
    <submittedName>
        <fullName evidence="2">Uncharacterized protein</fullName>
    </submittedName>
</protein>
<organism evidence="2 3">
    <name type="scientific">Selenihalanaerobacter shriftii</name>
    <dbReference type="NCBI Taxonomy" id="142842"/>
    <lineage>
        <taxon>Bacteria</taxon>
        <taxon>Bacillati</taxon>
        <taxon>Bacillota</taxon>
        <taxon>Clostridia</taxon>
        <taxon>Halanaerobiales</taxon>
        <taxon>Halobacteroidaceae</taxon>
        <taxon>Selenihalanaerobacter</taxon>
    </lineage>
</organism>
<dbReference type="EMBL" id="FUWM01000025">
    <property type="protein sequence ID" value="SKA00206.1"/>
    <property type="molecule type" value="Genomic_DNA"/>
</dbReference>
<evidence type="ECO:0000313" key="2">
    <source>
        <dbReference type="EMBL" id="SKA00206.1"/>
    </source>
</evidence>
<name>A0A1T4Q993_9FIRM</name>